<feature type="region of interest" description="Disordered" evidence="1">
    <location>
        <begin position="53"/>
        <end position="82"/>
    </location>
</feature>
<evidence type="ECO:0000313" key="2">
    <source>
        <dbReference type="EMBL" id="RCH79571.1"/>
    </source>
</evidence>
<comment type="caution">
    <text evidence="2">The sequence shown here is derived from an EMBL/GenBank/DDBJ whole genome shotgun (WGS) entry which is preliminary data.</text>
</comment>
<proteinExistence type="predicted"/>
<keyword evidence="3" id="KW-1185">Reference proteome</keyword>
<dbReference type="STRING" id="86630.A0A367IPZ8"/>
<sequence>MSDKGNAVNDLQDATKKMLPKHFKSIYEATRIALDLKTIETKLNNLSQIRERLSRESKAPESLKSMDDAMKDIENEINSKKK</sequence>
<accession>A0A367IPZ8</accession>
<dbReference type="OrthoDB" id="2236709at2759"/>
<evidence type="ECO:0000256" key="1">
    <source>
        <dbReference type="SAM" id="MobiDB-lite"/>
    </source>
</evidence>
<dbReference type="AlphaFoldDB" id="A0A367IPZ8"/>
<evidence type="ECO:0000313" key="3">
    <source>
        <dbReference type="Proteomes" id="UP000252139"/>
    </source>
</evidence>
<organism evidence="2 3">
    <name type="scientific">Rhizopus azygosporus</name>
    <name type="common">Rhizopus microsporus var. azygosporus</name>
    <dbReference type="NCBI Taxonomy" id="86630"/>
    <lineage>
        <taxon>Eukaryota</taxon>
        <taxon>Fungi</taxon>
        <taxon>Fungi incertae sedis</taxon>
        <taxon>Mucoromycota</taxon>
        <taxon>Mucoromycotina</taxon>
        <taxon>Mucoromycetes</taxon>
        <taxon>Mucorales</taxon>
        <taxon>Mucorineae</taxon>
        <taxon>Rhizopodaceae</taxon>
        <taxon>Rhizopus</taxon>
    </lineage>
</organism>
<reference evidence="2 3" key="1">
    <citation type="journal article" date="2018" name="G3 (Bethesda)">
        <title>Phylogenetic and Phylogenomic Definition of Rhizopus Species.</title>
        <authorList>
            <person name="Gryganskyi A.P."/>
            <person name="Golan J."/>
            <person name="Dolatabadi S."/>
            <person name="Mondo S."/>
            <person name="Robb S."/>
            <person name="Idnurm A."/>
            <person name="Muszewska A."/>
            <person name="Steczkiewicz K."/>
            <person name="Masonjones S."/>
            <person name="Liao H.L."/>
            <person name="Gajdeczka M.T."/>
            <person name="Anike F."/>
            <person name="Vuek A."/>
            <person name="Anishchenko I.M."/>
            <person name="Voigt K."/>
            <person name="de Hoog G.S."/>
            <person name="Smith M.E."/>
            <person name="Heitman J."/>
            <person name="Vilgalys R."/>
            <person name="Stajich J.E."/>
        </authorList>
    </citation>
    <scope>NUCLEOTIDE SEQUENCE [LARGE SCALE GENOMIC DNA]</scope>
    <source>
        <strain evidence="2 3">CBS 357.93</strain>
    </source>
</reference>
<dbReference type="EMBL" id="PJQL01004414">
    <property type="protein sequence ID" value="RCH79571.1"/>
    <property type="molecule type" value="Genomic_DNA"/>
</dbReference>
<protein>
    <submittedName>
        <fullName evidence="2">Uncharacterized protein</fullName>
    </submittedName>
</protein>
<dbReference type="Proteomes" id="UP000252139">
    <property type="component" value="Unassembled WGS sequence"/>
</dbReference>
<gene>
    <name evidence="2" type="ORF">CU097_003750</name>
</gene>
<feature type="non-terminal residue" evidence="2">
    <location>
        <position position="82"/>
    </location>
</feature>
<name>A0A367IPZ8_RHIAZ</name>